<keyword evidence="3" id="KW-1185">Reference proteome</keyword>
<evidence type="ECO:0000256" key="1">
    <source>
        <dbReference type="SAM" id="MobiDB-lite"/>
    </source>
</evidence>
<accession>A0AAD4Q1Y6</accession>
<evidence type="ECO:0008006" key="4">
    <source>
        <dbReference type="Google" id="ProtNLM"/>
    </source>
</evidence>
<evidence type="ECO:0000313" key="3">
    <source>
        <dbReference type="Proteomes" id="UP001201163"/>
    </source>
</evidence>
<feature type="compositionally biased region" description="Low complexity" evidence="1">
    <location>
        <begin position="206"/>
        <end position="227"/>
    </location>
</feature>
<name>A0AAD4Q1Y6_9AGAM</name>
<sequence>MTRFNYATASTSSEASPCSNVPIICPRCPDESPAVWTYSLHAHFRERHRIQSPDNFPITICLSQSEKGGMRKVWNSRFKAQKQRKTKPKNMPSLAISEAHRARLYLQSRTGNKDIQEDDSGVHDVDFRGDSGHPAEDAMEWDSEREFDDDDGDGGSDDGDDDGDRDDDDEEEIEPRIEPTLPPSSPTWYPNASVLPIESSISAFKSTTTPQESSAQAQAQALESSTQPSTQASDFIAQPPESTAVKDVPLTIPTLAPLSPLPGPPSPSGALPEPAVSGRGCRLRKAKVLSLNMCTCGVTITDSEIDTGVNVMKCRVPGCETVWVRSLSCSSLSLPFLSCFLVRSCSHSHQFHQTCMDYEFAPKTWACDSCAGGTNRRRRRM</sequence>
<comment type="caution">
    <text evidence="2">The sequence shown here is derived from an EMBL/GenBank/DDBJ whole genome shotgun (WGS) entry which is preliminary data.</text>
</comment>
<dbReference type="AlphaFoldDB" id="A0AAD4Q1Y6"/>
<feature type="region of interest" description="Disordered" evidence="1">
    <location>
        <begin position="108"/>
        <end position="192"/>
    </location>
</feature>
<feature type="compositionally biased region" description="Basic residues" evidence="1">
    <location>
        <begin position="79"/>
        <end position="88"/>
    </location>
</feature>
<feature type="region of interest" description="Disordered" evidence="1">
    <location>
        <begin position="256"/>
        <end position="275"/>
    </location>
</feature>
<reference evidence="2" key="1">
    <citation type="submission" date="2022-01" db="EMBL/GenBank/DDBJ databases">
        <title>Comparative genomics reveals a dynamic genome evolution in the ectomycorrhizal milk-cap (Lactarius) mushrooms.</title>
        <authorList>
            <consortium name="DOE Joint Genome Institute"/>
            <person name="Lebreton A."/>
            <person name="Tang N."/>
            <person name="Kuo A."/>
            <person name="LaButti K."/>
            <person name="Drula E."/>
            <person name="Barry K."/>
            <person name="Clum A."/>
            <person name="Lipzen A."/>
            <person name="Mousain D."/>
            <person name="Ng V."/>
            <person name="Wang R."/>
            <person name="Wang X."/>
            <person name="Dai Y."/>
            <person name="Henrissat B."/>
            <person name="Grigoriev I.V."/>
            <person name="Guerin-Laguette A."/>
            <person name="Yu F."/>
            <person name="Martin F.M."/>
        </authorList>
    </citation>
    <scope>NUCLEOTIDE SEQUENCE</scope>
    <source>
        <strain evidence="2">QP</strain>
    </source>
</reference>
<dbReference type="Proteomes" id="UP001201163">
    <property type="component" value="Unassembled WGS sequence"/>
</dbReference>
<feature type="compositionally biased region" description="Basic and acidic residues" evidence="1">
    <location>
        <begin position="111"/>
        <end position="136"/>
    </location>
</feature>
<evidence type="ECO:0000313" key="2">
    <source>
        <dbReference type="EMBL" id="KAH8976596.1"/>
    </source>
</evidence>
<gene>
    <name evidence="2" type="ORF">EDB92DRAFT_1248155</name>
</gene>
<feature type="compositionally biased region" description="Acidic residues" evidence="1">
    <location>
        <begin position="137"/>
        <end position="173"/>
    </location>
</feature>
<protein>
    <recommendedName>
        <fullName evidence="4">Zinc finger PHD-type domain-containing protein</fullName>
    </recommendedName>
</protein>
<dbReference type="EMBL" id="JAKELL010000532">
    <property type="protein sequence ID" value="KAH8976596.1"/>
    <property type="molecule type" value="Genomic_DNA"/>
</dbReference>
<feature type="region of interest" description="Disordered" evidence="1">
    <location>
        <begin position="205"/>
        <end position="234"/>
    </location>
</feature>
<feature type="region of interest" description="Disordered" evidence="1">
    <location>
        <begin position="78"/>
        <end position="97"/>
    </location>
</feature>
<organism evidence="2 3">
    <name type="scientific">Lactarius akahatsu</name>
    <dbReference type="NCBI Taxonomy" id="416441"/>
    <lineage>
        <taxon>Eukaryota</taxon>
        <taxon>Fungi</taxon>
        <taxon>Dikarya</taxon>
        <taxon>Basidiomycota</taxon>
        <taxon>Agaricomycotina</taxon>
        <taxon>Agaricomycetes</taxon>
        <taxon>Russulales</taxon>
        <taxon>Russulaceae</taxon>
        <taxon>Lactarius</taxon>
    </lineage>
</organism>
<proteinExistence type="predicted"/>